<evidence type="ECO:0000259" key="3">
    <source>
        <dbReference type="Pfam" id="PF13359"/>
    </source>
</evidence>
<proteinExistence type="predicted"/>
<sequence length="105" mass="12089">MTEAKVWWQRHFRLSFVIGALDCTQIEIRKPGLHGDQYICRKGYRSINVQATCKTLEQFTSISAGWPAVFTKAECVGIVMPETSCHSMMEQLVFQEIQDTVYRRG</sequence>
<organism evidence="4 5">
    <name type="scientific">Henosepilachna vigintioctopunctata</name>
    <dbReference type="NCBI Taxonomy" id="420089"/>
    <lineage>
        <taxon>Eukaryota</taxon>
        <taxon>Metazoa</taxon>
        <taxon>Ecdysozoa</taxon>
        <taxon>Arthropoda</taxon>
        <taxon>Hexapoda</taxon>
        <taxon>Insecta</taxon>
        <taxon>Pterygota</taxon>
        <taxon>Neoptera</taxon>
        <taxon>Endopterygota</taxon>
        <taxon>Coleoptera</taxon>
        <taxon>Polyphaga</taxon>
        <taxon>Cucujiformia</taxon>
        <taxon>Coccinelloidea</taxon>
        <taxon>Coccinellidae</taxon>
        <taxon>Epilachninae</taxon>
        <taxon>Epilachnini</taxon>
        <taxon>Henosepilachna</taxon>
    </lineage>
</organism>
<dbReference type="GO" id="GO:0046872">
    <property type="term" value="F:metal ion binding"/>
    <property type="evidence" value="ECO:0007669"/>
    <property type="project" value="UniProtKB-KW"/>
</dbReference>
<protein>
    <recommendedName>
        <fullName evidence="3">DDE Tnp4 domain-containing protein</fullName>
    </recommendedName>
</protein>
<comment type="cofactor">
    <cofactor evidence="1">
        <name>a divalent metal cation</name>
        <dbReference type="ChEBI" id="CHEBI:60240"/>
    </cofactor>
</comment>
<comment type="caution">
    <text evidence="4">The sequence shown here is derived from an EMBL/GenBank/DDBJ whole genome shotgun (WGS) entry which is preliminary data.</text>
</comment>
<evidence type="ECO:0000313" key="5">
    <source>
        <dbReference type="Proteomes" id="UP001431783"/>
    </source>
</evidence>
<feature type="domain" description="DDE Tnp4" evidence="3">
    <location>
        <begin position="21"/>
        <end position="68"/>
    </location>
</feature>
<gene>
    <name evidence="4" type="ORF">WA026_018164</name>
</gene>
<dbReference type="EMBL" id="JARQZJ010000071">
    <property type="protein sequence ID" value="KAK9881975.1"/>
    <property type="molecule type" value="Genomic_DNA"/>
</dbReference>
<keyword evidence="5" id="KW-1185">Reference proteome</keyword>
<evidence type="ECO:0000256" key="1">
    <source>
        <dbReference type="ARBA" id="ARBA00001968"/>
    </source>
</evidence>
<reference evidence="4 5" key="1">
    <citation type="submission" date="2023-03" db="EMBL/GenBank/DDBJ databases">
        <title>Genome insight into feeding habits of ladybird beetles.</title>
        <authorList>
            <person name="Li H.-S."/>
            <person name="Huang Y.-H."/>
            <person name="Pang H."/>
        </authorList>
    </citation>
    <scope>NUCLEOTIDE SEQUENCE [LARGE SCALE GENOMIC DNA]</scope>
    <source>
        <strain evidence="4">SYSU_2023b</strain>
        <tissue evidence="4">Whole body</tissue>
    </source>
</reference>
<dbReference type="Pfam" id="PF13359">
    <property type="entry name" value="DDE_Tnp_4"/>
    <property type="match status" value="1"/>
</dbReference>
<name>A0AAW1UPS7_9CUCU</name>
<dbReference type="Proteomes" id="UP001431783">
    <property type="component" value="Unassembled WGS sequence"/>
</dbReference>
<evidence type="ECO:0000256" key="2">
    <source>
        <dbReference type="ARBA" id="ARBA00022723"/>
    </source>
</evidence>
<keyword evidence="2" id="KW-0479">Metal-binding</keyword>
<dbReference type="AlphaFoldDB" id="A0AAW1UPS7"/>
<dbReference type="InterPro" id="IPR027806">
    <property type="entry name" value="HARBI1_dom"/>
</dbReference>
<accession>A0AAW1UPS7</accession>
<evidence type="ECO:0000313" key="4">
    <source>
        <dbReference type="EMBL" id="KAK9881975.1"/>
    </source>
</evidence>